<evidence type="ECO:0000313" key="1">
    <source>
        <dbReference type="EMBL" id="KUO05582.1"/>
    </source>
</evidence>
<keyword evidence="2" id="KW-1185">Reference proteome</keyword>
<protein>
    <submittedName>
        <fullName evidence="1">Uncharacterized protein</fullName>
    </submittedName>
</protein>
<reference evidence="1 2" key="1">
    <citation type="submission" date="2015-10" db="EMBL/GenBank/DDBJ databases">
        <title>Draft genome sequence of Streptomyces caeruleatus NRRL B-24802, type strain for the species Streptomyces caeruleatus.</title>
        <authorList>
            <person name="Ruckert C."/>
            <person name="Winkler A."/>
            <person name="Kalinowski J."/>
            <person name="Kampfer P."/>
            <person name="Glaeser S."/>
        </authorList>
    </citation>
    <scope>NUCLEOTIDE SEQUENCE [LARGE SCALE GENOMIC DNA]</scope>
    <source>
        <strain evidence="1 2">NRRL B-24802</strain>
    </source>
</reference>
<accession>A0A124IAG0</accession>
<evidence type="ECO:0000313" key="2">
    <source>
        <dbReference type="Proteomes" id="UP000053429"/>
    </source>
</evidence>
<dbReference type="AlphaFoldDB" id="A0A124IAG0"/>
<name>A0A124IAG0_9ACTN</name>
<dbReference type="Proteomes" id="UP000053429">
    <property type="component" value="Unassembled WGS sequence"/>
</dbReference>
<dbReference type="STRING" id="661399.AQJ67_05405"/>
<gene>
    <name evidence="1" type="ORF">AQJ67_05405</name>
</gene>
<proteinExistence type="predicted"/>
<comment type="caution">
    <text evidence="1">The sequence shown here is derived from an EMBL/GenBank/DDBJ whole genome shotgun (WGS) entry which is preliminary data.</text>
</comment>
<organism evidence="1 2">
    <name type="scientific">Streptomyces caeruleatus</name>
    <dbReference type="NCBI Taxonomy" id="661399"/>
    <lineage>
        <taxon>Bacteria</taxon>
        <taxon>Bacillati</taxon>
        <taxon>Actinomycetota</taxon>
        <taxon>Actinomycetes</taxon>
        <taxon>Kitasatosporales</taxon>
        <taxon>Streptomycetaceae</taxon>
        <taxon>Streptomyces</taxon>
    </lineage>
</organism>
<sequence length="103" mass="11083">MGTVVVSSRDLPQSRYVASRSPRFDLCPPELVQLPAGQLRGDQLLSSLAQSVSLMSGPPGLVPAASAGARYFLTVLRLAMNVSWGLWHRSWGPVTEGHNGVRL</sequence>
<dbReference type="EMBL" id="LMWY01000004">
    <property type="protein sequence ID" value="KUO05582.1"/>
    <property type="molecule type" value="Genomic_DNA"/>
</dbReference>